<dbReference type="Proteomes" id="UP000886595">
    <property type="component" value="Unassembled WGS sequence"/>
</dbReference>
<organism evidence="1 2">
    <name type="scientific">Brassica carinata</name>
    <name type="common">Ethiopian mustard</name>
    <name type="synonym">Abyssinian cabbage</name>
    <dbReference type="NCBI Taxonomy" id="52824"/>
    <lineage>
        <taxon>Eukaryota</taxon>
        <taxon>Viridiplantae</taxon>
        <taxon>Streptophyta</taxon>
        <taxon>Embryophyta</taxon>
        <taxon>Tracheophyta</taxon>
        <taxon>Spermatophyta</taxon>
        <taxon>Magnoliopsida</taxon>
        <taxon>eudicotyledons</taxon>
        <taxon>Gunneridae</taxon>
        <taxon>Pentapetalae</taxon>
        <taxon>rosids</taxon>
        <taxon>malvids</taxon>
        <taxon>Brassicales</taxon>
        <taxon>Brassicaceae</taxon>
        <taxon>Brassiceae</taxon>
        <taxon>Brassica</taxon>
    </lineage>
</organism>
<gene>
    <name evidence="1" type="ORF">Bca52824_014207</name>
</gene>
<dbReference type="EMBL" id="JAAMPC010000003">
    <property type="protein sequence ID" value="KAG2320994.1"/>
    <property type="molecule type" value="Genomic_DNA"/>
</dbReference>
<protein>
    <submittedName>
        <fullName evidence="1">Uncharacterized protein</fullName>
    </submittedName>
</protein>
<dbReference type="OrthoDB" id="851268at2759"/>
<accession>A0A8X8B229</accession>
<evidence type="ECO:0000313" key="1">
    <source>
        <dbReference type="EMBL" id="KAG2320994.1"/>
    </source>
</evidence>
<sequence length="140" mass="15532">MNCEPVTQGIRQDHSDNCISCWSLWKDSDAGTDTSVSDTDLHIFRSILAESNNIVKAIGGGGPEEEELIVQGVRFAFPVHQFAGGFDAETMRAFQELRDKARSCHISAKAKHINISLFFDLPLFEATLASYYIPHTSLID</sequence>
<dbReference type="AlphaFoldDB" id="A0A8X8B229"/>
<name>A0A8X8B229_BRACI</name>
<reference evidence="1 2" key="1">
    <citation type="submission" date="2020-02" db="EMBL/GenBank/DDBJ databases">
        <authorList>
            <person name="Ma Q."/>
            <person name="Huang Y."/>
            <person name="Song X."/>
            <person name="Pei D."/>
        </authorList>
    </citation>
    <scope>NUCLEOTIDE SEQUENCE [LARGE SCALE GENOMIC DNA]</scope>
    <source>
        <strain evidence="1">Sxm20200214</strain>
        <tissue evidence="1">Leaf</tissue>
    </source>
</reference>
<comment type="caution">
    <text evidence="1">The sequence shown here is derived from an EMBL/GenBank/DDBJ whole genome shotgun (WGS) entry which is preliminary data.</text>
</comment>
<evidence type="ECO:0000313" key="2">
    <source>
        <dbReference type="Proteomes" id="UP000886595"/>
    </source>
</evidence>
<keyword evidence="2" id="KW-1185">Reference proteome</keyword>
<proteinExistence type="predicted"/>